<evidence type="ECO:0000313" key="4">
    <source>
        <dbReference type="Proteomes" id="UP000282613"/>
    </source>
</evidence>
<dbReference type="InterPro" id="IPR015943">
    <property type="entry name" value="WD40/YVTN_repeat-like_dom_sf"/>
</dbReference>
<keyword evidence="1" id="KW-0175">Coiled coil</keyword>
<feature type="compositionally biased region" description="Low complexity" evidence="2">
    <location>
        <begin position="784"/>
        <end position="796"/>
    </location>
</feature>
<name>A0A158R6R6_TAEAS</name>
<keyword evidence="4" id="KW-1185">Reference proteome</keyword>
<protein>
    <submittedName>
        <fullName evidence="5">Nuclear pore complex protein Nup214</fullName>
    </submittedName>
</protein>
<feature type="coiled-coil region" evidence="1">
    <location>
        <begin position="596"/>
        <end position="630"/>
    </location>
</feature>
<dbReference type="EMBL" id="UYRS01000114">
    <property type="protein sequence ID" value="VDK21721.1"/>
    <property type="molecule type" value="Genomic_DNA"/>
</dbReference>
<organism evidence="5">
    <name type="scientific">Taenia asiatica</name>
    <name type="common">Asian tapeworm</name>
    <dbReference type="NCBI Taxonomy" id="60517"/>
    <lineage>
        <taxon>Eukaryota</taxon>
        <taxon>Metazoa</taxon>
        <taxon>Spiralia</taxon>
        <taxon>Lophotrochozoa</taxon>
        <taxon>Platyhelminthes</taxon>
        <taxon>Cestoda</taxon>
        <taxon>Eucestoda</taxon>
        <taxon>Cyclophyllidea</taxon>
        <taxon>Taeniidae</taxon>
        <taxon>Taenia</taxon>
    </lineage>
</organism>
<evidence type="ECO:0000313" key="5">
    <source>
        <dbReference type="WBParaSite" id="TASK_0000074801-mRNA-1"/>
    </source>
</evidence>
<evidence type="ECO:0000256" key="2">
    <source>
        <dbReference type="SAM" id="MobiDB-lite"/>
    </source>
</evidence>
<dbReference type="Proteomes" id="UP000282613">
    <property type="component" value="Unassembled WGS sequence"/>
</dbReference>
<reference evidence="5" key="1">
    <citation type="submission" date="2016-04" db="UniProtKB">
        <authorList>
            <consortium name="WormBaseParasite"/>
        </authorList>
    </citation>
    <scope>IDENTIFICATION</scope>
</reference>
<gene>
    <name evidence="3" type="ORF">TASK_LOCUS749</name>
</gene>
<dbReference type="AlphaFoldDB" id="A0A158R6R6"/>
<feature type="region of interest" description="Disordered" evidence="2">
    <location>
        <begin position="764"/>
        <end position="799"/>
    </location>
</feature>
<proteinExistence type="predicted"/>
<dbReference type="OrthoDB" id="248320at2759"/>
<evidence type="ECO:0000313" key="3">
    <source>
        <dbReference type="EMBL" id="VDK21721.1"/>
    </source>
</evidence>
<dbReference type="WBParaSite" id="TASK_0000074801-mRNA-1">
    <property type="protein sequence ID" value="TASK_0000074801-mRNA-1"/>
    <property type="gene ID" value="TASK_0000074801"/>
</dbReference>
<dbReference type="SUPFAM" id="SSF117289">
    <property type="entry name" value="Nucleoporin domain"/>
    <property type="match status" value="1"/>
</dbReference>
<evidence type="ECO:0000256" key="1">
    <source>
        <dbReference type="SAM" id="Coils"/>
    </source>
</evidence>
<accession>A0A158R6R6</accession>
<dbReference type="Gene3D" id="2.130.10.10">
    <property type="entry name" value="YVTN repeat-like/Quinoprotein amine dehydrogenase"/>
    <property type="match status" value="1"/>
</dbReference>
<sequence>MDPFSTEELHHIPFEINKLEVESNLLSASPNGLVFVARRNDLAIFTASDYHQASSSFSQRKDKPLTTFQPNLCINLPHRVTWLSVNCSGSLLLIAYGSSIQLLNVQQVSDHFPHGLLGNASDIPNEEGTIRKMAWNPADKHRFALVTTTGSVRIPYINCPPYTSSVARGHQNLVNISGIEDLGIAVLYRSQFISWSPKGKQLALAGIGAPSESAANPAATKSTSIVQVDHDLKVKRIIPIDALLKQHLKDFTEPQPIDILWTSSYCFLLGVVDATKAKEMRLVFITVLPKSEPRLGKLPEFTSIGSGLCRYLMCLVPNSITLAAVTWSPDAEECYLLDIPTISALPKSPSADSLPKLIKSLPLPTDSYPIAMHVGALVDSPDPLPLIIGLLANGALFAFKLLPPKGTPAGGSCNIFAGFHMWCGSADKPPQLPSDGPAANMTVTTLATSEVKPTNADENPTAGPSSLTQSIMEAANHFWKALKSQAETSARAWSRLQSVFEGNSLNLQHKGDGEGVRRGVWDIEQSLSNMDDFLCVVEEITAELRKASQLSVNEQAASADFLDRLSADFEAFQHRINDKHRVIVAAGLDPRAAATLASLRRKSRAAESFLAELEDQVESLSAHLEARNECSNRLMGRSGSKSSLPVGDVGSPLDKIQATIATNARLIKCERYRLELISRMAGLSLSDCSANNLKNTSTSAPSLGGSAVCVDREQRDARLYRQLCARDKCKTKTRAEKSAGLERLPIAKAPSTVAEVLELMRKEKEKEAQPLKLTSKSAGRIPLKAAGASSSPKAASQMNLPGQEKNLEISKLLASAASVPPVTLASGYPDSGASGFTFAIATEDVPTSTPVHKATEKSQPQKVAPIIKSEAPFVTPSSIGDAVSVTSPPKPPSTGVASLSKPSIFVPSTSKSLTLPTRVTPIAAPTTKVLGAPMGDSGVENFKPLSPRHQIKPDGFMCIFSCIFSSISNECSRRGFNWRIFCFSITKTSRFYIKFRSNRCSNPPGPISVPITTTPEPTNAFLENFSLFGNFLSFAAVVTSTVSKPFAGGLFGPIPLPTSAIDLSSNEKSAASASATFTAATAATPKSNLFGSPPVTLATTSITTTTPTPMVTSVSMSSEPSRCLFGKPTIS</sequence>
<dbReference type="STRING" id="60517.A0A158R6R6"/>
<reference evidence="3 4" key="2">
    <citation type="submission" date="2018-11" db="EMBL/GenBank/DDBJ databases">
        <authorList>
            <consortium name="Pathogen Informatics"/>
        </authorList>
    </citation>
    <scope>NUCLEOTIDE SEQUENCE [LARGE SCALE GENOMIC DNA]</scope>
</reference>